<feature type="domain" description="HTH lysR-type" evidence="5">
    <location>
        <begin position="16"/>
        <end position="73"/>
    </location>
</feature>
<dbReference type="PANTHER" id="PTHR30419">
    <property type="entry name" value="HTH-TYPE TRANSCRIPTIONAL REGULATOR YBHD"/>
    <property type="match status" value="1"/>
</dbReference>
<dbReference type="InterPro" id="IPR036390">
    <property type="entry name" value="WH_DNA-bd_sf"/>
</dbReference>
<gene>
    <name evidence="6" type="ORF">CAL12_20510</name>
</gene>
<protein>
    <recommendedName>
        <fullName evidence="5">HTH lysR-type domain-containing protein</fullName>
    </recommendedName>
</protein>
<reference evidence="6 7" key="1">
    <citation type="submission" date="2017-05" db="EMBL/GenBank/DDBJ databases">
        <title>Complete and WGS of Bordetella genogroups.</title>
        <authorList>
            <person name="Spilker T."/>
            <person name="LiPuma J."/>
        </authorList>
    </citation>
    <scope>NUCLEOTIDE SEQUENCE [LARGE SCALE GENOMIC DNA]</scope>
    <source>
        <strain evidence="6 7">AU19157</strain>
    </source>
</reference>
<dbReference type="InterPro" id="IPR000847">
    <property type="entry name" value="LysR_HTH_N"/>
</dbReference>
<name>A0A1W6YQW5_9BORD</name>
<dbReference type="Pfam" id="PF03466">
    <property type="entry name" value="LysR_substrate"/>
    <property type="match status" value="1"/>
</dbReference>
<evidence type="ECO:0000256" key="2">
    <source>
        <dbReference type="ARBA" id="ARBA00023015"/>
    </source>
</evidence>
<evidence type="ECO:0000256" key="1">
    <source>
        <dbReference type="ARBA" id="ARBA00009437"/>
    </source>
</evidence>
<dbReference type="InterPro" id="IPR050950">
    <property type="entry name" value="HTH-type_LysR_regulators"/>
</dbReference>
<keyword evidence="4" id="KW-0804">Transcription</keyword>
<dbReference type="SUPFAM" id="SSF53850">
    <property type="entry name" value="Periplasmic binding protein-like II"/>
    <property type="match status" value="1"/>
</dbReference>
<dbReference type="AlphaFoldDB" id="A0A1W6YQW5"/>
<evidence type="ECO:0000313" key="6">
    <source>
        <dbReference type="EMBL" id="ARP82963.1"/>
    </source>
</evidence>
<accession>A0A1W6YQW5</accession>
<evidence type="ECO:0000256" key="3">
    <source>
        <dbReference type="ARBA" id="ARBA00023125"/>
    </source>
</evidence>
<comment type="similarity">
    <text evidence="1">Belongs to the LysR transcriptional regulatory family.</text>
</comment>
<dbReference type="GO" id="GO:0003700">
    <property type="term" value="F:DNA-binding transcription factor activity"/>
    <property type="evidence" value="ECO:0007669"/>
    <property type="project" value="InterPro"/>
</dbReference>
<organism evidence="6 7">
    <name type="scientific">Bordetella genomosp. 8</name>
    <dbReference type="NCBI Taxonomy" id="1416806"/>
    <lineage>
        <taxon>Bacteria</taxon>
        <taxon>Pseudomonadati</taxon>
        <taxon>Pseudomonadota</taxon>
        <taxon>Betaproteobacteria</taxon>
        <taxon>Burkholderiales</taxon>
        <taxon>Alcaligenaceae</taxon>
        <taxon>Bordetella</taxon>
    </lineage>
</organism>
<keyword evidence="3" id="KW-0238">DNA-binding</keyword>
<dbReference type="Gene3D" id="3.40.190.290">
    <property type="match status" value="1"/>
</dbReference>
<dbReference type="GO" id="GO:0005829">
    <property type="term" value="C:cytosol"/>
    <property type="evidence" value="ECO:0007669"/>
    <property type="project" value="TreeGrafter"/>
</dbReference>
<dbReference type="InterPro" id="IPR036388">
    <property type="entry name" value="WH-like_DNA-bd_sf"/>
</dbReference>
<dbReference type="STRING" id="1416806.CAL12_20510"/>
<dbReference type="Pfam" id="PF00126">
    <property type="entry name" value="HTH_1"/>
    <property type="match status" value="1"/>
</dbReference>
<proteinExistence type="inferred from homology"/>
<dbReference type="EMBL" id="CP021108">
    <property type="protein sequence ID" value="ARP82963.1"/>
    <property type="molecule type" value="Genomic_DNA"/>
</dbReference>
<evidence type="ECO:0000256" key="4">
    <source>
        <dbReference type="ARBA" id="ARBA00023163"/>
    </source>
</evidence>
<dbReference type="Proteomes" id="UP000194151">
    <property type="component" value="Chromosome"/>
</dbReference>
<dbReference type="PROSITE" id="PS50931">
    <property type="entry name" value="HTH_LYSR"/>
    <property type="match status" value="1"/>
</dbReference>
<dbReference type="PANTHER" id="PTHR30419:SF8">
    <property type="entry name" value="NITROGEN ASSIMILATION TRANSCRIPTIONAL ACTIVATOR-RELATED"/>
    <property type="match status" value="1"/>
</dbReference>
<sequence>MQQDRARFLLEARTQMNVKQLEIVAQIAKGGSLLRASISLGLAQSIVSRHLTQLEQEWGSRLFERTGRGMVLTEFGQQLLPQIESFLQSAYQLDNAVKAASVVPTGVVKIGVVPSLANIMVPRLIDDLKAHTPGIRLSFVEGLSGLLDDLLSSGRVDLAIINRYGADSPSSEDLLGEVETYLVCDPRHKFAARQTIQFSELSGLPLILPSAGSGLRRILDQLGKRLEIHINVHMEAESLSVMKKVAASGAAMTLLPVSAVAEEVRDGALSIIKLIQPDIPRRIMLATTQHHGISRAARIVVARLRCLAPELIGRACSVD</sequence>
<evidence type="ECO:0000313" key="7">
    <source>
        <dbReference type="Proteomes" id="UP000194151"/>
    </source>
</evidence>
<keyword evidence="7" id="KW-1185">Reference proteome</keyword>
<evidence type="ECO:0000259" key="5">
    <source>
        <dbReference type="PROSITE" id="PS50931"/>
    </source>
</evidence>
<dbReference type="InterPro" id="IPR005119">
    <property type="entry name" value="LysR_subst-bd"/>
</dbReference>
<dbReference type="SUPFAM" id="SSF46785">
    <property type="entry name" value="Winged helix' DNA-binding domain"/>
    <property type="match status" value="1"/>
</dbReference>
<dbReference type="KEGG" id="bgv:CAL12_20510"/>
<dbReference type="GO" id="GO:0003677">
    <property type="term" value="F:DNA binding"/>
    <property type="evidence" value="ECO:0007669"/>
    <property type="project" value="UniProtKB-KW"/>
</dbReference>
<keyword evidence="2" id="KW-0805">Transcription regulation</keyword>
<dbReference type="Gene3D" id="1.10.10.10">
    <property type="entry name" value="Winged helix-like DNA-binding domain superfamily/Winged helix DNA-binding domain"/>
    <property type="match status" value="1"/>
</dbReference>